<sequence length="33" mass="3516">MIAVRPWHLVVLLICMGGTAALVAAAVALSRRR</sequence>
<keyword evidence="3" id="KW-1185">Reference proteome</keyword>
<reference evidence="2 3" key="1">
    <citation type="submission" date="2023-07" db="EMBL/GenBank/DDBJ databases">
        <title>Sequencing the genomes of 1000 actinobacteria strains.</title>
        <authorList>
            <person name="Klenk H.-P."/>
        </authorList>
    </citation>
    <scope>NUCLEOTIDE SEQUENCE [LARGE SCALE GENOMIC DNA]</scope>
    <source>
        <strain evidence="2 3">DSM 44709</strain>
    </source>
</reference>
<protein>
    <submittedName>
        <fullName evidence="2">Uncharacterized protein</fullName>
    </submittedName>
</protein>
<evidence type="ECO:0000256" key="1">
    <source>
        <dbReference type="SAM" id="Phobius"/>
    </source>
</evidence>
<name>A0AAE4AYA4_9ACTN</name>
<comment type="caution">
    <text evidence="2">The sequence shown here is derived from an EMBL/GenBank/DDBJ whole genome shotgun (WGS) entry which is preliminary data.</text>
</comment>
<accession>A0AAE4AYA4</accession>
<keyword evidence="1" id="KW-1133">Transmembrane helix</keyword>
<feature type="transmembrane region" description="Helical" evidence="1">
    <location>
        <begin position="6"/>
        <end position="29"/>
    </location>
</feature>
<organism evidence="2 3">
    <name type="scientific">Catenuloplanes indicus</name>
    <dbReference type="NCBI Taxonomy" id="137267"/>
    <lineage>
        <taxon>Bacteria</taxon>
        <taxon>Bacillati</taxon>
        <taxon>Actinomycetota</taxon>
        <taxon>Actinomycetes</taxon>
        <taxon>Micromonosporales</taxon>
        <taxon>Micromonosporaceae</taxon>
        <taxon>Catenuloplanes</taxon>
    </lineage>
</organism>
<dbReference type="EMBL" id="JAUSUZ010000001">
    <property type="protein sequence ID" value="MDQ0364848.1"/>
    <property type="molecule type" value="Genomic_DNA"/>
</dbReference>
<evidence type="ECO:0000313" key="2">
    <source>
        <dbReference type="EMBL" id="MDQ0364848.1"/>
    </source>
</evidence>
<proteinExistence type="predicted"/>
<keyword evidence="1" id="KW-0472">Membrane</keyword>
<keyword evidence="1" id="KW-0812">Transmembrane</keyword>
<gene>
    <name evidence="2" type="ORF">J2S42_001517</name>
</gene>
<dbReference type="AlphaFoldDB" id="A0AAE4AYA4"/>
<dbReference type="Proteomes" id="UP001240236">
    <property type="component" value="Unassembled WGS sequence"/>
</dbReference>
<evidence type="ECO:0000313" key="3">
    <source>
        <dbReference type="Proteomes" id="UP001240236"/>
    </source>
</evidence>